<reference evidence="2 3" key="1">
    <citation type="submission" date="2023-11" db="EMBL/GenBank/DDBJ databases">
        <title>Bacillus jintuensis, isolated from a mudflat on the Beibu Gulf coast.</title>
        <authorList>
            <person name="Li M."/>
        </authorList>
    </citation>
    <scope>NUCLEOTIDE SEQUENCE [LARGE SCALE GENOMIC DNA]</scope>
    <source>
        <strain evidence="2 3">31A1R</strain>
    </source>
</reference>
<dbReference type="InterPro" id="IPR001387">
    <property type="entry name" value="Cro/C1-type_HTH"/>
</dbReference>
<dbReference type="RefSeq" id="WP_322446982.1">
    <property type="nucleotide sequence ID" value="NZ_JAXOFX010000008.1"/>
</dbReference>
<accession>A0ABU5IZS9</accession>
<evidence type="ECO:0000259" key="1">
    <source>
        <dbReference type="PROSITE" id="PS50943"/>
    </source>
</evidence>
<keyword evidence="3" id="KW-1185">Reference proteome</keyword>
<gene>
    <name evidence="2" type="ORF">SM124_13150</name>
</gene>
<proteinExistence type="predicted"/>
<dbReference type="Proteomes" id="UP001290455">
    <property type="component" value="Unassembled WGS sequence"/>
</dbReference>
<dbReference type="InterPro" id="IPR010982">
    <property type="entry name" value="Lambda_DNA-bd_dom_sf"/>
</dbReference>
<dbReference type="EMBL" id="JAXOFX010000008">
    <property type="protein sequence ID" value="MDZ5472679.1"/>
    <property type="molecule type" value="Genomic_DNA"/>
</dbReference>
<name>A0ABU5IZS9_9BACI</name>
<sequence>MDNNNVVELEFSIEKELYDEFQKLGDYLFYWDDKKEQKFEVEDLIKSALESYIDNILRSGPQIADWLIGKANDKKYTLKNRLKKVLKKKDKSQVWLSEKTGLPRSTVSQILSNNHEVSLRHFLLIWKTLDCPPLEKVLYFDEE</sequence>
<dbReference type="CDD" id="cd00093">
    <property type="entry name" value="HTH_XRE"/>
    <property type="match status" value="1"/>
</dbReference>
<feature type="domain" description="HTH cro/C1-type" evidence="1">
    <location>
        <begin position="82"/>
        <end position="137"/>
    </location>
</feature>
<evidence type="ECO:0000313" key="3">
    <source>
        <dbReference type="Proteomes" id="UP001290455"/>
    </source>
</evidence>
<dbReference type="SUPFAM" id="SSF47413">
    <property type="entry name" value="lambda repressor-like DNA-binding domains"/>
    <property type="match status" value="1"/>
</dbReference>
<organism evidence="2 3">
    <name type="scientific">Robertmurraya mangrovi</name>
    <dbReference type="NCBI Taxonomy" id="3098077"/>
    <lineage>
        <taxon>Bacteria</taxon>
        <taxon>Bacillati</taxon>
        <taxon>Bacillota</taxon>
        <taxon>Bacilli</taxon>
        <taxon>Bacillales</taxon>
        <taxon>Bacillaceae</taxon>
        <taxon>Robertmurraya</taxon>
    </lineage>
</organism>
<evidence type="ECO:0000313" key="2">
    <source>
        <dbReference type="EMBL" id="MDZ5472679.1"/>
    </source>
</evidence>
<dbReference type="SMART" id="SM00530">
    <property type="entry name" value="HTH_XRE"/>
    <property type="match status" value="1"/>
</dbReference>
<dbReference type="PROSITE" id="PS50943">
    <property type="entry name" value="HTH_CROC1"/>
    <property type="match status" value="1"/>
</dbReference>
<protein>
    <submittedName>
        <fullName evidence="2">Helix-turn-helix transcriptional regulator</fullName>
    </submittedName>
</protein>
<dbReference type="Gene3D" id="1.10.260.40">
    <property type="entry name" value="lambda repressor-like DNA-binding domains"/>
    <property type="match status" value="1"/>
</dbReference>
<comment type="caution">
    <text evidence="2">The sequence shown here is derived from an EMBL/GenBank/DDBJ whole genome shotgun (WGS) entry which is preliminary data.</text>
</comment>
<dbReference type="Pfam" id="PF01381">
    <property type="entry name" value="HTH_3"/>
    <property type="match status" value="1"/>
</dbReference>